<dbReference type="InterPro" id="IPR020845">
    <property type="entry name" value="AMP-binding_CS"/>
</dbReference>
<dbReference type="InterPro" id="IPR023213">
    <property type="entry name" value="CAT-like_dom_sf"/>
</dbReference>
<dbReference type="GO" id="GO:0044550">
    <property type="term" value="P:secondary metabolite biosynthetic process"/>
    <property type="evidence" value="ECO:0007669"/>
    <property type="project" value="TreeGrafter"/>
</dbReference>
<dbReference type="PANTHER" id="PTHR45527">
    <property type="entry name" value="NONRIBOSOMAL PEPTIDE SYNTHETASE"/>
    <property type="match status" value="1"/>
</dbReference>
<gene>
    <name evidence="5" type="ORF">CLV42_11645</name>
</gene>
<dbReference type="GO" id="GO:0005737">
    <property type="term" value="C:cytoplasm"/>
    <property type="evidence" value="ECO:0007669"/>
    <property type="project" value="TreeGrafter"/>
</dbReference>
<feature type="domain" description="Carrier" evidence="4">
    <location>
        <begin position="1903"/>
        <end position="1977"/>
    </location>
</feature>
<dbReference type="Gene3D" id="3.30.300.30">
    <property type="match status" value="2"/>
</dbReference>
<evidence type="ECO:0000256" key="1">
    <source>
        <dbReference type="ARBA" id="ARBA00001957"/>
    </source>
</evidence>
<protein>
    <submittedName>
        <fullName evidence="5">Nonribosomal peptide synthetase DhbF</fullName>
    </submittedName>
</protein>
<dbReference type="Gene3D" id="1.10.1200.10">
    <property type="entry name" value="ACP-like"/>
    <property type="match status" value="2"/>
</dbReference>
<dbReference type="RefSeq" id="WP_106605146.1">
    <property type="nucleotide sequence ID" value="NZ_PYGK01000016.1"/>
</dbReference>
<dbReference type="Pfam" id="PF00550">
    <property type="entry name" value="PP-binding"/>
    <property type="match status" value="2"/>
</dbReference>
<dbReference type="CDD" id="cd05930">
    <property type="entry name" value="A_NRPS"/>
    <property type="match status" value="1"/>
</dbReference>
<feature type="domain" description="Carrier" evidence="4">
    <location>
        <begin position="886"/>
        <end position="959"/>
    </location>
</feature>
<dbReference type="SUPFAM" id="SSF47336">
    <property type="entry name" value="ACP-like"/>
    <property type="match status" value="2"/>
</dbReference>
<dbReference type="PROSITE" id="PS50075">
    <property type="entry name" value="CARRIER"/>
    <property type="match status" value="2"/>
</dbReference>
<keyword evidence="2" id="KW-0596">Phosphopantetheine</keyword>
<dbReference type="NCBIfam" id="TIGR01733">
    <property type="entry name" value="AA-adenyl-dom"/>
    <property type="match status" value="2"/>
</dbReference>
<dbReference type="Gene3D" id="3.30.559.30">
    <property type="entry name" value="Nonribosomal peptide synthetase, condensation domain"/>
    <property type="match status" value="2"/>
</dbReference>
<evidence type="ECO:0000313" key="6">
    <source>
        <dbReference type="Proteomes" id="UP000240978"/>
    </source>
</evidence>
<dbReference type="InterPro" id="IPR001031">
    <property type="entry name" value="Thioesterase"/>
</dbReference>
<dbReference type="Pfam" id="PF00975">
    <property type="entry name" value="Thioesterase"/>
    <property type="match status" value="1"/>
</dbReference>
<dbReference type="PROSITE" id="PS00455">
    <property type="entry name" value="AMP_BINDING"/>
    <property type="match status" value="2"/>
</dbReference>
<dbReference type="Gene3D" id="3.40.50.12780">
    <property type="entry name" value="N-terminal domain of ligase-like"/>
    <property type="match status" value="2"/>
</dbReference>
<dbReference type="PANTHER" id="PTHR45527:SF1">
    <property type="entry name" value="FATTY ACID SYNTHASE"/>
    <property type="match status" value="1"/>
</dbReference>
<dbReference type="GO" id="GO:0031177">
    <property type="term" value="F:phosphopantetheine binding"/>
    <property type="evidence" value="ECO:0007669"/>
    <property type="project" value="InterPro"/>
</dbReference>
<dbReference type="PROSITE" id="PS00012">
    <property type="entry name" value="PHOSPHOPANTETHEINE"/>
    <property type="match status" value="1"/>
</dbReference>
<reference evidence="5 6" key="1">
    <citation type="submission" date="2018-03" db="EMBL/GenBank/DDBJ databases">
        <title>Genomic Encyclopedia of Archaeal and Bacterial Type Strains, Phase II (KMG-II): from individual species to whole genera.</title>
        <authorList>
            <person name="Goeker M."/>
        </authorList>
    </citation>
    <scope>NUCLEOTIDE SEQUENCE [LARGE SCALE GENOMIC DNA]</scope>
    <source>
        <strain evidence="5 6">DSM 18107</strain>
    </source>
</reference>
<evidence type="ECO:0000256" key="2">
    <source>
        <dbReference type="ARBA" id="ARBA00022450"/>
    </source>
</evidence>
<dbReference type="Pfam" id="PF00668">
    <property type="entry name" value="Condensation"/>
    <property type="match status" value="2"/>
</dbReference>
<dbReference type="InterPro" id="IPR001242">
    <property type="entry name" value="Condensation_dom"/>
</dbReference>
<sequence length="2210" mass="246666">MNTAFAYRLSSQQQSLLLSKSELFYNRLVFSLPDRFTLRDVELSIVQLLDCYEALKLSIHESEQGEWLQSAAQEVTISFSGERFLSADLERISAGDPAVCVFLQQGENEIKVTMLVNPLVGDISSLYIIQQQLSDMMEKGVTPDEEIGYLQYAEWQHQLQENEDLTEPSAFWNGQYKGVQPLLRNELKYDGHQQEAAISTVVLPVELSGHIEDEESIFLASFLDMLQLLTDNESFVIGVECHGREFDELKNTVGLLSKVLPCTYGPSLVAPDILHNMQAFQFYHAAEQVFDYQFAYLSLNSTAEGLQWLQGRKLKCQVVNDNGGIKVIFLYHPGYFRAADIRQMQELYVALLTDRRGGNQLGLFRTSFAENVCGTGVKAESRFLHIVDACRAIALQFPEHTAVRSLSGSLSYKELEDYSDRAAAALTDHYGVSAGDFVGVMMPEDHWLPVALLAIMKLGAAYVPIDAGNPPARIQRILSDAPLHCLLINEEQPDYHIQTIRFKQLWKQQDLLFVPPQLNGDETACMIYTSGTTGTPKGVMVSGNNLLNYTEWLSDTFQLTPDDQSILQASYAYDLGYTSLWGCLTTGAAIHIIPAEKRQDADWIVSYIGEQQITFLKLTPSICYLLLQAENVTTLKDSSLRLVFSGGEQIDIAGIQRFAAIKPDIQFVNHYGPTETTIGTLYQPVSLPDFAAKPVVGKPVSGNEVFIVNEAGAFCVPGEKGEIVIAGKGLSKGYYNRETLNSEKFREIILNGRTVQVYHSGDMGYWMGDGTVCLEGRKDNQVKIHGHRVELGEIRKALQYPEVSEVFLRLIPSHSFGEELVCYYLADNEINQAAWRKELLKVLPEYMVPAFFIPLDKLPLTANGKVDESRFPDPYQYLDKQPSGDNQLNATESIIAGIWSEVLGLHIHADSDFFASGGDSIKAIQIVAKLNRKGLHCQLPDIFNYTTVSTLATHLRPGKPMAGHYRLLPMQEAMYYHYKVFPESAANYIIRHFHITGELQPELMKKAIDSAIQQFDILRLRFFTGEDHYFYCTISNDETSPVEITESDDVAGTKKKWLEDGFDLSAGPVLKVKIFLQPEGAQLLLAYHHIIMDGWCFQLIILQILACYEALCMGREHIWRKSTSFTRYLDWIQGKDLTASRAFWSSYLKGYDTLATIPAAGVRHGAYDAGEYALTLSAGLTAQISALCTKLKLTASIFMQVAWGILLGNYNNTSDVVFGVTVAGRPYEMEGFEDLLGLFINTLPVRICWEEHSIASLLAAARNYLFDIQEHQYLSLAEIQACSTLKKDLLDHVLIFENYPLSNMEKSIANTNISVASENGAAQVGYPLAVVVYPGSSCIVNFMYDRNKYTDDAIVKIGDCLVQVLQNMVDDPEGQVTELDIVPEQERLALLKAGEPYGSYDPAVNIVTAIEAITIVCPQKTALEDEHQVVSYSDMQLQVQRLAGWLISKHNISKGDRVLICLPPSVELVIAMLAVLKAGGTYVPVDVEYPEDRKMYIAVDCEAKAMISNRAFSSTLSGVPLILMEGVPPVILAVKMPAISGDDIAYIIYTSGSTGKPKGCQVKHSNLQHLFLQQEPWLDFSPTDKWIMAHSAAFDFSVWEIYGALVNGGSLYIPDRDQVRDAGLFCRLLEEKGITILNQTPSSFYGLLDMIRISDLRMVIFGGDMLDFTKLRRWLNVPQHEQVALYNLYGITETTVHVTWHQVTDEEILQANGSSYIGTPLPGAAVYIMNKELLLCPEGVFGEICVGGDGVSAGYYNNRELTNMKFITHPLNDEGKLYRSGDLGRWLPGGVLEFGGRIDDQVKVRGYRIEPGEIVCRLLEHPAIRQACVIPVDVTGTTSLAAYIIFKGEPLPVKELRAFLALTLPAHFIPQYFIPVDAMPLTANGKVDKSKLPPPVATAPVAESDNEIEQYLMELWSRELGRPVSPQDNFFECGGHSLMSFRIISAVQAKFNVRLPVTQLYQDPVLKDFAVCIRQYMEGMNLQVEADYVVLKDGPANKTLFFFPPAVGYAIGFGKLAEQLDGFRVIGINFVEGDTIAKMAAIVQELQPIGPLVFCGFSAGGSLGYHVVQALEKVGRSVRALVFLDSRRFMAAEPLEESMISQIATDYLDDPRAKAVISSPEMATVMRHRIEASTRFIHQLIDNGMVQADIYYISSEENSNNVARWSAWEEVTTGRVMVYKGKGPHVSMLDREYLPQNIQVYMEILQEIFR</sequence>
<dbReference type="InterPro" id="IPR009081">
    <property type="entry name" value="PP-bd_ACP"/>
</dbReference>
<dbReference type="EMBL" id="PYGK01000016">
    <property type="protein sequence ID" value="PSL24059.1"/>
    <property type="molecule type" value="Genomic_DNA"/>
</dbReference>
<accession>A0A2P8FQS2</accession>
<proteinExistence type="predicted"/>
<evidence type="ECO:0000256" key="3">
    <source>
        <dbReference type="ARBA" id="ARBA00022553"/>
    </source>
</evidence>
<organism evidence="5 6">
    <name type="scientific">Chitinophaga ginsengisoli</name>
    <dbReference type="NCBI Taxonomy" id="363837"/>
    <lineage>
        <taxon>Bacteria</taxon>
        <taxon>Pseudomonadati</taxon>
        <taxon>Bacteroidota</taxon>
        <taxon>Chitinophagia</taxon>
        <taxon>Chitinophagales</taxon>
        <taxon>Chitinophagaceae</taxon>
        <taxon>Chitinophaga</taxon>
    </lineage>
</organism>
<dbReference type="InterPro" id="IPR042099">
    <property type="entry name" value="ANL_N_sf"/>
</dbReference>
<name>A0A2P8FQS2_9BACT</name>
<keyword evidence="3" id="KW-0597">Phosphoprotein</keyword>
<dbReference type="InterPro" id="IPR010071">
    <property type="entry name" value="AA_adenyl_dom"/>
</dbReference>
<evidence type="ECO:0000259" key="4">
    <source>
        <dbReference type="PROSITE" id="PS50075"/>
    </source>
</evidence>
<comment type="caution">
    <text evidence="5">The sequence shown here is derived from an EMBL/GenBank/DDBJ whole genome shotgun (WGS) entry which is preliminary data.</text>
</comment>
<dbReference type="InterPro" id="IPR000873">
    <property type="entry name" value="AMP-dep_synth/lig_dom"/>
</dbReference>
<dbReference type="Gene3D" id="3.40.50.1820">
    <property type="entry name" value="alpha/beta hydrolase"/>
    <property type="match status" value="1"/>
</dbReference>
<dbReference type="Gene3D" id="3.30.559.10">
    <property type="entry name" value="Chloramphenicol acetyltransferase-like domain"/>
    <property type="match status" value="2"/>
</dbReference>
<comment type="cofactor">
    <cofactor evidence="1">
        <name>pantetheine 4'-phosphate</name>
        <dbReference type="ChEBI" id="CHEBI:47942"/>
    </cofactor>
</comment>
<dbReference type="SUPFAM" id="SSF53474">
    <property type="entry name" value="alpha/beta-Hydrolases"/>
    <property type="match status" value="1"/>
</dbReference>
<dbReference type="SUPFAM" id="SSF52777">
    <property type="entry name" value="CoA-dependent acyltransferases"/>
    <property type="match status" value="4"/>
</dbReference>
<dbReference type="GO" id="GO:0043041">
    <property type="term" value="P:amino acid activation for nonribosomal peptide biosynthetic process"/>
    <property type="evidence" value="ECO:0007669"/>
    <property type="project" value="TreeGrafter"/>
</dbReference>
<dbReference type="Pfam" id="PF13193">
    <property type="entry name" value="AMP-binding_C"/>
    <property type="match status" value="1"/>
</dbReference>
<dbReference type="GO" id="GO:0003824">
    <property type="term" value="F:catalytic activity"/>
    <property type="evidence" value="ECO:0007669"/>
    <property type="project" value="InterPro"/>
</dbReference>
<dbReference type="InterPro" id="IPR020806">
    <property type="entry name" value="PKS_PP-bd"/>
</dbReference>
<dbReference type="Proteomes" id="UP000240978">
    <property type="component" value="Unassembled WGS sequence"/>
</dbReference>
<dbReference type="InterPro" id="IPR036736">
    <property type="entry name" value="ACP-like_sf"/>
</dbReference>
<dbReference type="SUPFAM" id="SSF56801">
    <property type="entry name" value="Acetyl-CoA synthetase-like"/>
    <property type="match status" value="2"/>
</dbReference>
<dbReference type="InterPro" id="IPR029058">
    <property type="entry name" value="AB_hydrolase_fold"/>
</dbReference>
<dbReference type="Gene3D" id="1.10.287.490">
    <property type="entry name" value="Helix hairpin bin"/>
    <property type="match status" value="1"/>
</dbReference>
<keyword evidence="6" id="KW-1185">Reference proteome</keyword>
<dbReference type="SMART" id="SM00823">
    <property type="entry name" value="PKS_PP"/>
    <property type="match status" value="2"/>
</dbReference>
<dbReference type="Pfam" id="PF00501">
    <property type="entry name" value="AMP-binding"/>
    <property type="match status" value="2"/>
</dbReference>
<dbReference type="NCBIfam" id="NF003417">
    <property type="entry name" value="PRK04813.1"/>
    <property type="match status" value="2"/>
</dbReference>
<dbReference type="InterPro" id="IPR045851">
    <property type="entry name" value="AMP-bd_C_sf"/>
</dbReference>
<evidence type="ECO:0000313" key="5">
    <source>
        <dbReference type="EMBL" id="PSL24059.1"/>
    </source>
</evidence>
<dbReference type="InterPro" id="IPR025110">
    <property type="entry name" value="AMP-bd_C"/>
</dbReference>
<dbReference type="OrthoDB" id="8870348at2"/>
<dbReference type="InterPro" id="IPR006162">
    <property type="entry name" value="Ppantetheine_attach_site"/>
</dbReference>